<proteinExistence type="predicted"/>
<feature type="compositionally biased region" description="Polar residues" evidence="1">
    <location>
        <begin position="1"/>
        <end position="13"/>
    </location>
</feature>
<evidence type="ECO:0000256" key="1">
    <source>
        <dbReference type="SAM" id="MobiDB-lite"/>
    </source>
</evidence>
<name>A0A8P4K6P1_DICLA</name>
<protein>
    <submittedName>
        <fullName evidence="2">Uncharacterized protein</fullName>
    </submittedName>
</protein>
<accession>A0A8P4K6P1</accession>
<evidence type="ECO:0000313" key="3">
    <source>
        <dbReference type="Proteomes" id="UP000694389"/>
    </source>
</evidence>
<feature type="region of interest" description="Disordered" evidence="1">
    <location>
        <begin position="138"/>
        <end position="166"/>
    </location>
</feature>
<dbReference type="AlphaFoldDB" id="A0A8P4K6P1"/>
<feature type="compositionally biased region" description="Polar residues" evidence="1">
    <location>
        <begin position="23"/>
        <end position="40"/>
    </location>
</feature>
<dbReference type="Ensembl" id="ENSDLAT00005082668.1">
    <property type="protein sequence ID" value="ENSDLAP00005066446.1"/>
    <property type="gene ID" value="ENSDLAG00005032107.1"/>
</dbReference>
<dbReference type="GeneTree" id="ENSGT00990000204015"/>
<reference evidence="2" key="1">
    <citation type="submission" date="2025-08" db="UniProtKB">
        <authorList>
            <consortium name="Ensembl"/>
        </authorList>
    </citation>
    <scope>IDENTIFICATION</scope>
</reference>
<evidence type="ECO:0000313" key="2">
    <source>
        <dbReference type="Ensembl" id="ENSDLAP00005066446.1"/>
    </source>
</evidence>
<reference evidence="2" key="2">
    <citation type="submission" date="2025-09" db="UniProtKB">
        <authorList>
            <consortium name="Ensembl"/>
        </authorList>
    </citation>
    <scope>IDENTIFICATION</scope>
</reference>
<sequence>RTWEQSYQLNQVEWQPADHKSQENCQDTQEQAQPPRQQTGQFGILWPTHSVLGQRMHQCHKAIYANQNEEVYAAVDIHIYAHVDNFAQEQTKNPIETIQYVDSPEGQTGHQNKVSSSQVAQVDLSHGAGLLMKPENHEHKHVKHNPQRSDQQDEHRHPSFGPIVRV</sequence>
<keyword evidence="3" id="KW-1185">Reference proteome</keyword>
<dbReference type="Proteomes" id="UP000694389">
    <property type="component" value="Unassembled WGS sequence"/>
</dbReference>
<feature type="region of interest" description="Disordered" evidence="1">
    <location>
        <begin position="1"/>
        <end position="40"/>
    </location>
</feature>
<organism evidence="2 3">
    <name type="scientific">Dicentrarchus labrax</name>
    <name type="common">European seabass</name>
    <name type="synonym">Morone labrax</name>
    <dbReference type="NCBI Taxonomy" id="13489"/>
    <lineage>
        <taxon>Eukaryota</taxon>
        <taxon>Metazoa</taxon>
        <taxon>Chordata</taxon>
        <taxon>Craniata</taxon>
        <taxon>Vertebrata</taxon>
        <taxon>Euteleostomi</taxon>
        <taxon>Actinopterygii</taxon>
        <taxon>Neopterygii</taxon>
        <taxon>Teleostei</taxon>
        <taxon>Neoteleostei</taxon>
        <taxon>Acanthomorphata</taxon>
        <taxon>Eupercaria</taxon>
        <taxon>Moronidae</taxon>
        <taxon>Dicentrarchus</taxon>
    </lineage>
</organism>